<evidence type="ECO:0000313" key="10">
    <source>
        <dbReference type="EMBL" id="PAV80537.1"/>
    </source>
</evidence>
<dbReference type="GO" id="GO:0003690">
    <property type="term" value="F:double-stranded DNA binding"/>
    <property type="evidence" value="ECO:0007669"/>
    <property type="project" value="TreeGrafter"/>
</dbReference>
<feature type="compositionally biased region" description="Basic residues" evidence="8">
    <location>
        <begin position="118"/>
        <end position="144"/>
    </location>
</feature>
<dbReference type="GO" id="GO:0006334">
    <property type="term" value="P:nucleosome assembly"/>
    <property type="evidence" value="ECO:0007669"/>
    <property type="project" value="InterPro"/>
</dbReference>
<name>A0A2A2L397_9BILA</name>
<evidence type="ECO:0000256" key="6">
    <source>
        <dbReference type="ARBA" id="ARBA00023242"/>
    </source>
</evidence>
<dbReference type="Pfam" id="PF00538">
    <property type="entry name" value="Linker_histone"/>
    <property type="match status" value="1"/>
</dbReference>
<gene>
    <name evidence="10" type="ORF">WR25_11390</name>
</gene>
<evidence type="ECO:0000256" key="2">
    <source>
        <dbReference type="ARBA" id="ARBA00004286"/>
    </source>
</evidence>
<dbReference type="GO" id="GO:0005634">
    <property type="term" value="C:nucleus"/>
    <property type="evidence" value="ECO:0007669"/>
    <property type="project" value="UniProtKB-SubCell"/>
</dbReference>
<dbReference type="STRING" id="2018661.A0A2A2L397"/>
<dbReference type="PRINTS" id="PR00624">
    <property type="entry name" value="HISTONEH5"/>
</dbReference>
<keyword evidence="6 7" id="KW-0539">Nucleus</keyword>
<feature type="compositionally biased region" description="Low complexity" evidence="8">
    <location>
        <begin position="145"/>
        <end position="156"/>
    </location>
</feature>
<keyword evidence="11" id="KW-1185">Reference proteome</keyword>
<dbReference type="InterPro" id="IPR036390">
    <property type="entry name" value="WH_DNA-bd_sf"/>
</dbReference>
<evidence type="ECO:0000256" key="1">
    <source>
        <dbReference type="ARBA" id="ARBA00004123"/>
    </source>
</evidence>
<feature type="domain" description="H15" evidence="9">
    <location>
        <begin position="20"/>
        <end position="91"/>
    </location>
</feature>
<dbReference type="AlphaFoldDB" id="A0A2A2L397"/>
<comment type="caution">
    <text evidence="10">The sequence shown here is derived from an EMBL/GenBank/DDBJ whole genome shotgun (WGS) entry which is preliminary data.</text>
</comment>
<dbReference type="FunFam" id="1.10.10.10:FF:000140">
    <property type="entry name" value="Histone H1.0"/>
    <property type="match status" value="1"/>
</dbReference>
<dbReference type="InterPro" id="IPR005819">
    <property type="entry name" value="H1/H5"/>
</dbReference>
<feature type="region of interest" description="Disordered" evidence="8">
    <location>
        <begin position="92"/>
        <end position="156"/>
    </location>
</feature>
<comment type="similarity">
    <text evidence="7">Belongs to the histone H1/H5 family.</text>
</comment>
<protein>
    <recommendedName>
        <fullName evidence="9">H15 domain-containing protein</fullName>
    </recommendedName>
</protein>
<dbReference type="Proteomes" id="UP000218231">
    <property type="component" value="Unassembled WGS sequence"/>
</dbReference>
<keyword evidence="3 7" id="KW-0158">Chromosome</keyword>
<dbReference type="GO" id="GO:0030261">
    <property type="term" value="P:chromosome condensation"/>
    <property type="evidence" value="ECO:0007669"/>
    <property type="project" value="TreeGrafter"/>
</dbReference>
<dbReference type="GO" id="GO:0000786">
    <property type="term" value="C:nucleosome"/>
    <property type="evidence" value="ECO:0007669"/>
    <property type="project" value="InterPro"/>
</dbReference>
<dbReference type="CDD" id="cd00073">
    <property type="entry name" value="H15"/>
    <property type="match status" value="1"/>
</dbReference>
<evidence type="ECO:0000256" key="5">
    <source>
        <dbReference type="ARBA" id="ARBA00023125"/>
    </source>
</evidence>
<evidence type="ECO:0000259" key="9">
    <source>
        <dbReference type="PROSITE" id="PS51504"/>
    </source>
</evidence>
<dbReference type="InterPro" id="IPR036388">
    <property type="entry name" value="WH-like_DNA-bd_sf"/>
</dbReference>
<feature type="region of interest" description="Disordered" evidence="8">
    <location>
        <begin position="1"/>
        <end position="20"/>
    </location>
</feature>
<dbReference type="InterPro" id="IPR005818">
    <property type="entry name" value="Histone_H1/H5_H15"/>
</dbReference>
<keyword evidence="4" id="KW-0007">Acetylation</keyword>
<sequence length="156" mass="17018">MTTVAKSPAKKATTTKKVASHPTYGSMIRKAITELKERGGSSRPAILKYLQTHYNLGTNMPQIKSHFRRSLKRGVTKGELKIVGASFKLTEKAQAKKVAKRVKKATKPKKTTTTTKKTAAKPKSPAKKLNKKPKSPTKKPKAKTTKAVAKPKAVKA</sequence>
<dbReference type="PANTHER" id="PTHR11467">
    <property type="entry name" value="HISTONE H1"/>
    <property type="match status" value="1"/>
</dbReference>
<evidence type="ECO:0000256" key="4">
    <source>
        <dbReference type="ARBA" id="ARBA00022990"/>
    </source>
</evidence>
<dbReference type="SUPFAM" id="SSF46785">
    <property type="entry name" value="Winged helix' DNA-binding domain"/>
    <property type="match status" value="1"/>
</dbReference>
<accession>A0A2A2L397</accession>
<evidence type="ECO:0000256" key="7">
    <source>
        <dbReference type="RuleBase" id="RU003894"/>
    </source>
</evidence>
<dbReference type="PROSITE" id="PS51504">
    <property type="entry name" value="H15"/>
    <property type="match status" value="1"/>
</dbReference>
<feature type="compositionally biased region" description="Low complexity" evidence="8">
    <location>
        <begin position="1"/>
        <end position="17"/>
    </location>
</feature>
<reference evidence="10 11" key="1">
    <citation type="journal article" date="2017" name="Curr. Biol.">
        <title>Genome architecture and evolution of a unichromosomal asexual nematode.</title>
        <authorList>
            <person name="Fradin H."/>
            <person name="Zegar C."/>
            <person name="Gutwein M."/>
            <person name="Lucas J."/>
            <person name="Kovtun M."/>
            <person name="Corcoran D."/>
            <person name="Baugh L.R."/>
            <person name="Kiontke K."/>
            <person name="Gunsalus K."/>
            <person name="Fitch D.H."/>
            <person name="Piano F."/>
        </authorList>
    </citation>
    <scope>NUCLEOTIDE SEQUENCE [LARGE SCALE GENOMIC DNA]</scope>
    <source>
        <strain evidence="10">PF1309</strain>
    </source>
</reference>
<keyword evidence="5 7" id="KW-0238">DNA-binding</keyword>
<dbReference type="EMBL" id="LIAE01007252">
    <property type="protein sequence ID" value="PAV80537.1"/>
    <property type="molecule type" value="Genomic_DNA"/>
</dbReference>
<dbReference type="PANTHER" id="PTHR11467:SF36">
    <property type="entry name" value="HISTONE 24-RELATED"/>
    <property type="match status" value="1"/>
</dbReference>
<evidence type="ECO:0000256" key="3">
    <source>
        <dbReference type="ARBA" id="ARBA00022454"/>
    </source>
</evidence>
<proteinExistence type="inferred from homology"/>
<organism evidence="10 11">
    <name type="scientific">Diploscapter pachys</name>
    <dbReference type="NCBI Taxonomy" id="2018661"/>
    <lineage>
        <taxon>Eukaryota</taxon>
        <taxon>Metazoa</taxon>
        <taxon>Ecdysozoa</taxon>
        <taxon>Nematoda</taxon>
        <taxon>Chromadorea</taxon>
        <taxon>Rhabditida</taxon>
        <taxon>Rhabditina</taxon>
        <taxon>Rhabditomorpha</taxon>
        <taxon>Rhabditoidea</taxon>
        <taxon>Rhabditidae</taxon>
        <taxon>Diploscapter</taxon>
    </lineage>
</organism>
<feature type="compositionally biased region" description="Basic residues" evidence="8">
    <location>
        <begin position="95"/>
        <end position="110"/>
    </location>
</feature>
<evidence type="ECO:0000313" key="11">
    <source>
        <dbReference type="Proteomes" id="UP000218231"/>
    </source>
</evidence>
<dbReference type="Gene3D" id="1.10.10.10">
    <property type="entry name" value="Winged helix-like DNA-binding domain superfamily/Winged helix DNA-binding domain"/>
    <property type="match status" value="1"/>
</dbReference>
<dbReference type="OrthoDB" id="1110759at2759"/>
<dbReference type="SMART" id="SM00526">
    <property type="entry name" value="H15"/>
    <property type="match status" value="1"/>
</dbReference>
<dbReference type="GO" id="GO:0045910">
    <property type="term" value="P:negative regulation of DNA recombination"/>
    <property type="evidence" value="ECO:0007669"/>
    <property type="project" value="TreeGrafter"/>
</dbReference>
<dbReference type="GO" id="GO:0030527">
    <property type="term" value="F:structural constituent of chromatin"/>
    <property type="evidence" value="ECO:0007669"/>
    <property type="project" value="InterPro"/>
</dbReference>
<dbReference type="GO" id="GO:0031492">
    <property type="term" value="F:nucleosomal DNA binding"/>
    <property type="evidence" value="ECO:0007669"/>
    <property type="project" value="TreeGrafter"/>
</dbReference>
<comment type="subcellular location">
    <subcellularLocation>
        <location evidence="2">Chromosome</location>
    </subcellularLocation>
    <subcellularLocation>
        <location evidence="1 7">Nucleus</location>
    </subcellularLocation>
</comment>
<evidence type="ECO:0000256" key="8">
    <source>
        <dbReference type="SAM" id="MobiDB-lite"/>
    </source>
</evidence>